<proteinExistence type="predicted"/>
<accession>A0ACB5R6Y4</accession>
<sequence>MKIDVSIVIFSMINFVIIVLFAKHFFFDKVQNVIEERETAIKDSIDKAEDDAEKARVLLLENQKALQTARVEGNKIVEEKKQKADKIYDEIVEEANAEAKAILERTTVEISREKEKAQHEVKTQVVDLAMLISAKALEESIDDEKHRALINDFIAKVGI</sequence>
<protein>
    <submittedName>
        <fullName evidence="1">ATP synthase subunit b</fullName>
    </submittedName>
</protein>
<comment type="caution">
    <text evidence="1">The sequence shown here is derived from an EMBL/GenBank/DDBJ whole genome shotgun (WGS) entry which is preliminary data.</text>
</comment>
<name>A0ACB5R6Y4_9CLOT</name>
<evidence type="ECO:0000313" key="2">
    <source>
        <dbReference type="Proteomes" id="UP001058074"/>
    </source>
</evidence>
<organism evidence="1 2">
    <name type="scientific">Inconstantimicrobium mannanitabidum</name>
    <dbReference type="NCBI Taxonomy" id="1604901"/>
    <lineage>
        <taxon>Bacteria</taxon>
        <taxon>Bacillati</taxon>
        <taxon>Bacillota</taxon>
        <taxon>Clostridia</taxon>
        <taxon>Eubacteriales</taxon>
        <taxon>Clostridiaceae</taxon>
        <taxon>Inconstantimicrobium</taxon>
    </lineage>
</organism>
<evidence type="ECO:0000313" key="1">
    <source>
        <dbReference type="EMBL" id="GKX64943.1"/>
    </source>
</evidence>
<gene>
    <name evidence="1" type="primary">atpF</name>
    <name evidence="1" type="ORF">rsdtw13_02010</name>
</gene>
<dbReference type="EMBL" id="BROD01000001">
    <property type="protein sequence ID" value="GKX64943.1"/>
    <property type="molecule type" value="Genomic_DNA"/>
</dbReference>
<dbReference type="Proteomes" id="UP001058074">
    <property type="component" value="Unassembled WGS sequence"/>
</dbReference>
<reference evidence="1" key="1">
    <citation type="journal article" date="2025" name="Int. J. Syst. Evol. Microbiol.">
        <title>Inconstantimicrobium mannanitabidum sp. nov., a novel member of the family Clostridiaceae isolated from anoxic soil under the treatment of reductive soil disinfestation.</title>
        <authorList>
            <person name="Ueki A."/>
            <person name="Tonouchi A."/>
            <person name="Honma S."/>
            <person name="Kaku N."/>
            <person name="Ueki K."/>
        </authorList>
    </citation>
    <scope>NUCLEOTIDE SEQUENCE</scope>
    <source>
        <strain evidence="1">TW13</strain>
    </source>
</reference>
<keyword evidence="2" id="KW-1185">Reference proteome</keyword>